<dbReference type="OrthoDB" id="543156at2759"/>
<comment type="similarity">
    <text evidence="1">Belongs to the peptidase C56 family.</text>
</comment>
<dbReference type="VEuPathDB" id="FungiDB:A1Q1_02240"/>
<evidence type="ECO:0000313" key="4">
    <source>
        <dbReference type="Proteomes" id="UP000002748"/>
    </source>
</evidence>
<dbReference type="InterPro" id="IPR002818">
    <property type="entry name" value="DJ-1/PfpI"/>
</dbReference>
<dbReference type="Pfam" id="PF01965">
    <property type="entry name" value="DJ-1_PfpI"/>
    <property type="match status" value="1"/>
</dbReference>
<dbReference type="InterPro" id="IPR029062">
    <property type="entry name" value="Class_I_gatase-like"/>
</dbReference>
<dbReference type="KEGG" id="tasa:A1Q1_02240"/>
<dbReference type="Gene3D" id="3.40.50.880">
    <property type="match status" value="1"/>
</dbReference>
<feature type="domain" description="DJ-1/PfpI" evidence="2">
    <location>
        <begin position="1"/>
        <end position="182"/>
    </location>
</feature>
<dbReference type="CDD" id="cd03169">
    <property type="entry name" value="GATase1_PfpI_1"/>
    <property type="match status" value="1"/>
</dbReference>
<evidence type="ECO:0000313" key="3">
    <source>
        <dbReference type="EMBL" id="EJT48695.1"/>
    </source>
</evidence>
<organism evidence="3 4">
    <name type="scientific">Trichosporon asahii var. asahii (strain ATCC 90039 / CBS 2479 / JCM 2466 / KCTC 7840 / NBRC 103889/ NCYC 2677 / UAMH 7654)</name>
    <name type="common">Yeast</name>
    <dbReference type="NCBI Taxonomy" id="1186058"/>
    <lineage>
        <taxon>Eukaryota</taxon>
        <taxon>Fungi</taxon>
        <taxon>Dikarya</taxon>
        <taxon>Basidiomycota</taxon>
        <taxon>Agaricomycotina</taxon>
        <taxon>Tremellomycetes</taxon>
        <taxon>Trichosporonales</taxon>
        <taxon>Trichosporonaceae</taxon>
        <taxon>Trichosporon</taxon>
    </lineage>
</organism>
<evidence type="ECO:0000259" key="2">
    <source>
        <dbReference type="Pfam" id="PF01965"/>
    </source>
</evidence>
<dbReference type="EMBL" id="ALBS01000193">
    <property type="protein sequence ID" value="EJT48695.1"/>
    <property type="molecule type" value="Genomic_DNA"/>
</dbReference>
<dbReference type="AlphaFoldDB" id="J4UCH2"/>
<dbReference type="GeneID" id="25985754"/>
<dbReference type="SUPFAM" id="SSF52317">
    <property type="entry name" value="Class I glutamine amidotransferase-like"/>
    <property type="match status" value="1"/>
</dbReference>
<proteinExistence type="inferred from homology"/>
<evidence type="ECO:0000256" key="1">
    <source>
        <dbReference type="ARBA" id="ARBA00008542"/>
    </source>
</evidence>
<dbReference type="PROSITE" id="PS51276">
    <property type="entry name" value="PEPTIDASE_C56_PFPI"/>
    <property type="match status" value="1"/>
</dbReference>
<comment type="caution">
    <text evidence="3">The sequence shown here is derived from an EMBL/GenBank/DDBJ whole genome shotgun (WGS) entry which is preliminary data.</text>
</comment>
<protein>
    <submittedName>
        <fullName evidence="3">PfpI family intracellular peptidase</fullName>
    </submittedName>
</protein>
<dbReference type="InterPro" id="IPR006286">
    <property type="entry name" value="C56_PfpI-like"/>
</dbReference>
<reference evidence="3 4" key="1">
    <citation type="journal article" date="2012" name="Eukaryot. Cell">
        <title>Draft genome sequence of CBS 2479, the standard type strain of Trichosporon asahii.</title>
        <authorList>
            <person name="Yang R.Y."/>
            <person name="Li H.T."/>
            <person name="Zhu H."/>
            <person name="Zhou G.P."/>
            <person name="Wang M."/>
            <person name="Wang L."/>
        </authorList>
    </citation>
    <scope>NUCLEOTIDE SEQUENCE [LARGE SCALE GENOMIC DNA]</scope>
    <source>
        <strain evidence="4">ATCC 90039 / CBS 2479 / JCM 2466 / KCTC 7840 / NCYC 2677 / UAMH 7654</strain>
    </source>
</reference>
<sequence length="198" mass="21732">MKVLMLAGDAIEDYELYAPLKAMEMLGIQCDVVCPDKKEGDEIHAVLHVLEPGYQTYSEKPGHPFPLPSTFADCASNLDQYAGLIVPGGRFPEYQRCDKRVLDIVRAFFRDNKPVAALCHGLQILAAAGVLKGRECSAFPMCQLDVENAGGKYVDFEAFSKNVHVDDNLVSAPAYPAIGVWLKEFICLLGVEVKLPQA</sequence>
<gene>
    <name evidence="3" type="ORF">A1Q1_02240</name>
</gene>
<name>J4UCH2_TRIAS</name>
<dbReference type="RefSeq" id="XP_014180660.1">
    <property type="nucleotide sequence ID" value="XM_014325185.1"/>
</dbReference>
<dbReference type="PANTHER" id="PTHR42733">
    <property type="entry name" value="DJ-1 PROTEIN"/>
    <property type="match status" value="1"/>
</dbReference>
<dbReference type="HOGENOM" id="CLU_000445_44_4_1"/>
<dbReference type="Proteomes" id="UP000002748">
    <property type="component" value="Unassembled WGS sequence"/>
</dbReference>
<dbReference type="PANTHER" id="PTHR42733:SF2">
    <property type="entry name" value="DJ-1_THIJ_PFPI FAMILY PROTEIN"/>
    <property type="match status" value="1"/>
</dbReference>
<accession>J4UCH2</accession>
<dbReference type="MEROPS" id="C56.A06"/>